<gene>
    <name evidence="2" type="ORF">FH972_021298</name>
</gene>
<reference evidence="2 3" key="1">
    <citation type="submission" date="2019-06" db="EMBL/GenBank/DDBJ databases">
        <title>A chromosomal-level reference genome of Carpinus fangiana (Coryloideae, Betulaceae).</title>
        <authorList>
            <person name="Yang X."/>
            <person name="Wang Z."/>
            <person name="Zhang L."/>
            <person name="Hao G."/>
            <person name="Liu J."/>
            <person name="Yang Y."/>
        </authorList>
    </citation>
    <scope>NUCLEOTIDE SEQUENCE [LARGE SCALE GENOMIC DNA]</scope>
    <source>
        <strain evidence="2">Cfa_2016G</strain>
        <tissue evidence="2">Leaf</tissue>
    </source>
</reference>
<feature type="region of interest" description="Disordered" evidence="1">
    <location>
        <begin position="1"/>
        <end position="28"/>
    </location>
</feature>
<dbReference type="AlphaFoldDB" id="A0A5N6KP51"/>
<name>A0A5N6KP51_9ROSI</name>
<evidence type="ECO:0000313" key="3">
    <source>
        <dbReference type="Proteomes" id="UP000327013"/>
    </source>
</evidence>
<keyword evidence="3" id="KW-1185">Reference proteome</keyword>
<protein>
    <submittedName>
        <fullName evidence="2">Uncharacterized protein</fullName>
    </submittedName>
</protein>
<dbReference type="EMBL" id="VIBQ01000009">
    <property type="protein sequence ID" value="KAB8336994.1"/>
    <property type="molecule type" value="Genomic_DNA"/>
</dbReference>
<accession>A0A5N6KP51</accession>
<sequence length="93" mass="9803">MVAGACSTPYRKDAVGTRSGNGKLRGVRTDTRLGAPGIGRQDFAIGVWTSGVRLVGAEGNGFSVHRASTGPWVWGGWQHPRPSRHHRGAAVPS</sequence>
<evidence type="ECO:0000313" key="2">
    <source>
        <dbReference type="EMBL" id="KAB8336994.1"/>
    </source>
</evidence>
<dbReference type="Proteomes" id="UP000327013">
    <property type="component" value="Unassembled WGS sequence"/>
</dbReference>
<comment type="caution">
    <text evidence="2">The sequence shown here is derived from an EMBL/GenBank/DDBJ whole genome shotgun (WGS) entry which is preliminary data.</text>
</comment>
<evidence type="ECO:0000256" key="1">
    <source>
        <dbReference type="SAM" id="MobiDB-lite"/>
    </source>
</evidence>
<proteinExistence type="predicted"/>
<organism evidence="2 3">
    <name type="scientific">Carpinus fangiana</name>
    <dbReference type="NCBI Taxonomy" id="176857"/>
    <lineage>
        <taxon>Eukaryota</taxon>
        <taxon>Viridiplantae</taxon>
        <taxon>Streptophyta</taxon>
        <taxon>Embryophyta</taxon>
        <taxon>Tracheophyta</taxon>
        <taxon>Spermatophyta</taxon>
        <taxon>Magnoliopsida</taxon>
        <taxon>eudicotyledons</taxon>
        <taxon>Gunneridae</taxon>
        <taxon>Pentapetalae</taxon>
        <taxon>rosids</taxon>
        <taxon>fabids</taxon>
        <taxon>Fagales</taxon>
        <taxon>Betulaceae</taxon>
        <taxon>Carpinus</taxon>
    </lineage>
</organism>